<proteinExistence type="predicted"/>
<dbReference type="AlphaFoldDB" id="I4Y8V9"/>
<protein>
    <submittedName>
        <fullName evidence="1">Uncharacterized protein</fullName>
    </submittedName>
</protein>
<gene>
    <name evidence="1" type="ORF">WALSEDRAFT_65528</name>
</gene>
<dbReference type="RefSeq" id="XP_006959657.1">
    <property type="nucleotide sequence ID" value="XM_006959595.1"/>
</dbReference>
<sequence length="233" mass="26600">MLGTGKVESFDLAEALIPGSQEFLDGVSGKAVPDPEGSQVHKIKYELQSWNGPINWGDLNRLVSDLAVQMRVASDSLIDHSAATFRRYQTQITAGFFTIKNTMCQPRYYGLNLTSGEQGFEPYMAPDIVSEDYFSAFASGNNIRREESKWDSTSEVETMPPIQQKHEHYEYYLQVFITKCRQNGVSMRNFTFADHILQIFVKDDRDNWTDLTKIGLYDEEGNLLPEITSKYSY</sequence>
<name>I4Y8V9_WALMC</name>
<keyword evidence="2" id="KW-1185">Reference proteome</keyword>
<reference evidence="1 2" key="1">
    <citation type="journal article" date="2012" name="Fungal Genet. Biol.">
        <title>The genome of the xerotolerant mold Wallemia sebi reveals adaptations to osmotic stress and suggests cryptic sexual reproduction.</title>
        <authorList>
            <person name="Padamsee M."/>
            <person name="Kumar T.K.A."/>
            <person name="Riley R."/>
            <person name="Binder M."/>
            <person name="Boyd A."/>
            <person name="Calvo A.M."/>
            <person name="Furukawa K."/>
            <person name="Hesse C."/>
            <person name="Hohmann S."/>
            <person name="James T.Y."/>
            <person name="LaButti K."/>
            <person name="Lapidus A."/>
            <person name="Lindquist E."/>
            <person name="Lucas S."/>
            <person name="Miller K."/>
            <person name="Shantappa S."/>
            <person name="Grigoriev I.V."/>
            <person name="Hibbett D.S."/>
            <person name="McLaughlin D.J."/>
            <person name="Spatafora J.W."/>
            <person name="Aime M.C."/>
        </authorList>
    </citation>
    <scope>NUCLEOTIDE SEQUENCE [LARGE SCALE GENOMIC DNA]</scope>
    <source>
        <strain evidence="2">ATCC MYA-4683 / CBS 633.66</strain>
    </source>
</reference>
<accession>I4Y8V9</accession>
<dbReference type="HOGENOM" id="CLU_1190676_0_0_1"/>
<dbReference type="EMBL" id="JH668240">
    <property type="protein sequence ID" value="EIM20401.1"/>
    <property type="molecule type" value="Genomic_DNA"/>
</dbReference>
<dbReference type="GeneID" id="18475028"/>
<dbReference type="Proteomes" id="UP000005242">
    <property type="component" value="Unassembled WGS sequence"/>
</dbReference>
<dbReference type="KEGG" id="wse:WALSEDRAFT_65528"/>
<evidence type="ECO:0000313" key="2">
    <source>
        <dbReference type="Proteomes" id="UP000005242"/>
    </source>
</evidence>
<dbReference type="InParanoid" id="I4Y8V9"/>
<evidence type="ECO:0000313" key="1">
    <source>
        <dbReference type="EMBL" id="EIM20401.1"/>
    </source>
</evidence>
<organism evidence="1 2">
    <name type="scientific">Wallemia mellicola (strain ATCC MYA-4683 / CBS 633.66)</name>
    <name type="common">Wallemia sebi (CBS 633.66)</name>
    <dbReference type="NCBI Taxonomy" id="671144"/>
    <lineage>
        <taxon>Eukaryota</taxon>
        <taxon>Fungi</taxon>
        <taxon>Dikarya</taxon>
        <taxon>Basidiomycota</taxon>
        <taxon>Wallemiomycotina</taxon>
        <taxon>Wallemiomycetes</taxon>
        <taxon>Wallemiales</taxon>
        <taxon>Wallemiaceae</taxon>
        <taxon>Wallemia</taxon>
    </lineage>
</organism>